<keyword evidence="7 12" id="KW-0328">Glycosyltransferase</keyword>
<feature type="binding site" evidence="13">
    <location>
        <begin position="237"/>
        <end position="239"/>
    </location>
    <ligand>
        <name>substrate</name>
    </ligand>
</feature>
<dbReference type="FunFam" id="3.20.20.70:FF:000030">
    <property type="entry name" value="Nicotinate-nucleotide pyrophosphorylase, carboxylating"/>
    <property type="match status" value="1"/>
</dbReference>
<dbReference type="SUPFAM" id="SSF54675">
    <property type="entry name" value="Nicotinate/Quinolinate PRTase N-terminal domain-like"/>
    <property type="match status" value="1"/>
</dbReference>
<dbReference type="PANTHER" id="PTHR32179:SF3">
    <property type="entry name" value="NICOTINATE-NUCLEOTIDE PYROPHOSPHORYLASE [CARBOXYLATING]"/>
    <property type="match status" value="1"/>
</dbReference>
<dbReference type="Pfam" id="PF01729">
    <property type="entry name" value="QRPTase_C"/>
    <property type="match status" value="1"/>
</dbReference>
<dbReference type="InterPro" id="IPR027277">
    <property type="entry name" value="NadC/ModD"/>
</dbReference>
<dbReference type="EC" id="2.4.2.19" evidence="5"/>
<evidence type="ECO:0000313" key="16">
    <source>
        <dbReference type="EMBL" id="CRH04666.1"/>
    </source>
</evidence>
<feature type="binding site" evidence="13">
    <location>
        <position position="193"/>
    </location>
    <ligand>
        <name>substrate</name>
    </ligand>
</feature>
<dbReference type="InterPro" id="IPR022412">
    <property type="entry name" value="Quinolinate_PRibosylTrfase_N"/>
</dbReference>
<sequence length="276" mass="29860">MTPIWSEVVERALAEDIGRGDITTNTLIPAGQEAEAVLIAREDLVVCGLPVLAEVFRQIDSRIRLNPEISDGNGLMAGNTICTLRGPARGILTGERVALNFLQNLSAVASLTLQFVEKVKDTDCRIVDTRKTVPGMRLLQKYAVRVGGGHNHRMGLDDGVLIKENHIAVAGGIKEAVEGVRSSLTHLHRIEVECETLEQMDQALEAGAHIILLDNMDTDTMREAVRINNGRALLEASGNVNLESVRDIAECGVDMISIGALTHSAGNKDVSLLVRF</sequence>
<dbReference type="CDD" id="cd01572">
    <property type="entry name" value="QPRTase"/>
    <property type="match status" value="1"/>
</dbReference>
<evidence type="ECO:0000259" key="15">
    <source>
        <dbReference type="Pfam" id="PF02749"/>
    </source>
</evidence>
<dbReference type="InterPro" id="IPR002638">
    <property type="entry name" value="Quinolinate_PRibosylTrfase_C"/>
</dbReference>
<evidence type="ECO:0000256" key="1">
    <source>
        <dbReference type="ARBA" id="ARBA00003237"/>
    </source>
</evidence>
<dbReference type="InterPro" id="IPR013785">
    <property type="entry name" value="Aldolase_TIM"/>
</dbReference>
<keyword evidence="6" id="KW-0662">Pyridine nucleotide biosynthesis</keyword>
<feature type="binding site" evidence="13">
    <location>
        <position position="153"/>
    </location>
    <ligand>
        <name>substrate</name>
    </ligand>
</feature>
<name>A0A1S7LFS7_MAGMO</name>
<evidence type="ECO:0000256" key="8">
    <source>
        <dbReference type="ARBA" id="ARBA00022679"/>
    </source>
</evidence>
<evidence type="ECO:0000256" key="3">
    <source>
        <dbReference type="ARBA" id="ARBA00009400"/>
    </source>
</evidence>
<dbReference type="GO" id="GO:0034213">
    <property type="term" value="P:quinolinate catabolic process"/>
    <property type="evidence" value="ECO:0007669"/>
    <property type="project" value="TreeGrafter"/>
</dbReference>
<protein>
    <recommendedName>
        <fullName evidence="11">Probable nicotinate-nucleotide pyrophosphorylase [carboxylating]</fullName>
        <ecNumber evidence="5">2.4.2.19</ecNumber>
    </recommendedName>
    <alternativeName>
        <fullName evidence="9">Quinolinate phosphoribosyltransferase [decarboxylating]</fullName>
    </alternativeName>
</protein>
<comment type="subunit">
    <text evidence="4">Hexamer formed by 3 homodimers.</text>
</comment>
<evidence type="ECO:0000256" key="11">
    <source>
        <dbReference type="ARBA" id="ARBA00069173"/>
    </source>
</evidence>
<dbReference type="EMBL" id="LO017727">
    <property type="protein sequence ID" value="CRH04666.1"/>
    <property type="molecule type" value="Genomic_DNA"/>
</dbReference>
<dbReference type="InterPro" id="IPR036068">
    <property type="entry name" value="Nicotinate_pribotase-like_C"/>
</dbReference>
<feature type="domain" description="Quinolinate phosphoribosyl transferase N-terminal" evidence="15">
    <location>
        <begin position="21"/>
        <end position="106"/>
    </location>
</feature>
<accession>A0A1S7LFS7</accession>
<comment type="function">
    <text evidence="1">Involved in the catabolism of quinolinic acid (QA).</text>
</comment>
<dbReference type="NCBIfam" id="TIGR00078">
    <property type="entry name" value="nadC"/>
    <property type="match status" value="1"/>
</dbReference>
<dbReference type="FunFam" id="3.90.1170.20:FF:000001">
    <property type="entry name" value="Nicotinate-nucleotide diphosphorylase (Carboxylating)"/>
    <property type="match status" value="1"/>
</dbReference>
<evidence type="ECO:0000256" key="13">
    <source>
        <dbReference type="PIRSR" id="PIRSR006250-1"/>
    </source>
</evidence>
<evidence type="ECO:0000256" key="12">
    <source>
        <dbReference type="PIRNR" id="PIRNR006250"/>
    </source>
</evidence>
<dbReference type="UniPathway" id="UPA00253">
    <property type="reaction ID" value="UER00331"/>
</dbReference>
<proteinExistence type="inferred from homology"/>
<comment type="catalytic activity">
    <reaction evidence="10">
        <text>nicotinate beta-D-ribonucleotide + CO2 + diphosphate = quinolinate + 5-phospho-alpha-D-ribose 1-diphosphate + 2 H(+)</text>
        <dbReference type="Rhea" id="RHEA:12733"/>
        <dbReference type="ChEBI" id="CHEBI:15378"/>
        <dbReference type="ChEBI" id="CHEBI:16526"/>
        <dbReference type="ChEBI" id="CHEBI:29959"/>
        <dbReference type="ChEBI" id="CHEBI:33019"/>
        <dbReference type="ChEBI" id="CHEBI:57502"/>
        <dbReference type="ChEBI" id="CHEBI:58017"/>
        <dbReference type="EC" id="2.4.2.19"/>
    </reaction>
</comment>
<evidence type="ECO:0000256" key="10">
    <source>
        <dbReference type="ARBA" id="ARBA00047445"/>
    </source>
</evidence>
<organism evidence="16">
    <name type="scientific">Magnetococcus massalia (strain MO-1)</name>
    <dbReference type="NCBI Taxonomy" id="451514"/>
    <lineage>
        <taxon>Bacteria</taxon>
        <taxon>Pseudomonadati</taxon>
        <taxon>Pseudomonadota</taxon>
        <taxon>Magnetococcia</taxon>
        <taxon>Magnetococcales</taxon>
        <taxon>Magnetococcaceae</taxon>
        <taxon>Magnetococcus</taxon>
    </lineage>
</organism>
<dbReference type="GO" id="GO:0005737">
    <property type="term" value="C:cytoplasm"/>
    <property type="evidence" value="ECO:0007669"/>
    <property type="project" value="TreeGrafter"/>
</dbReference>
<gene>
    <name evidence="16" type="primary">nadC</name>
    <name evidence="16" type="ORF">MAGMO_0455</name>
</gene>
<dbReference type="PIRSF" id="PIRSF006250">
    <property type="entry name" value="NadC_ModD"/>
    <property type="match status" value="1"/>
</dbReference>
<dbReference type="Pfam" id="PF02749">
    <property type="entry name" value="QRPTase_N"/>
    <property type="match status" value="1"/>
</dbReference>
<feature type="binding site" evidence="13">
    <location>
        <begin position="129"/>
        <end position="131"/>
    </location>
    <ligand>
        <name>substrate</name>
    </ligand>
</feature>
<dbReference type="InterPro" id="IPR004393">
    <property type="entry name" value="NadC"/>
</dbReference>
<dbReference type="Gene3D" id="3.20.20.70">
    <property type="entry name" value="Aldolase class I"/>
    <property type="match status" value="1"/>
</dbReference>
<keyword evidence="8 12" id="KW-0808">Transferase</keyword>
<evidence type="ECO:0000256" key="6">
    <source>
        <dbReference type="ARBA" id="ARBA00022642"/>
    </source>
</evidence>
<evidence type="ECO:0000256" key="5">
    <source>
        <dbReference type="ARBA" id="ARBA00011944"/>
    </source>
</evidence>
<comment type="pathway">
    <text evidence="2">Cofactor biosynthesis; NAD(+) biosynthesis; nicotinate D-ribonucleotide from quinolinate: step 1/1.</text>
</comment>
<evidence type="ECO:0000256" key="9">
    <source>
        <dbReference type="ARBA" id="ARBA00033102"/>
    </source>
</evidence>
<evidence type="ECO:0000256" key="7">
    <source>
        <dbReference type="ARBA" id="ARBA00022676"/>
    </source>
</evidence>
<reference evidence="16" key="1">
    <citation type="submission" date="2015-04" db="EMBL/GenBank/DDBJ databases">
        <authorList>
            <person name="Syromyatnikov M.Y."/>
            <person name="Popov V.N."/>
        </authorList>
    </citation>
    <scope>NUCLEOTIDE SEQUENCE</scope>
    <source>
        <strain evidence="16">MO-1</strain>
    </source>
</reference>
<dbReference type="InterPro" id="IPR037128">
    <property type="entry name" value="Quinolinate_PRibosylTase_N_sf"/>
</dbReference>
<dbReference type="SUPFAM" id="SSF51690">
    <property type="entry name" value="Nicotinate/Quinolinate PRTase C-terminal domain-like"/>
    <property type="match status" value="1"/>
</dbReference>
<comment type="similarity">
    <text evidence="3 12">Belongs to the NadC/ModD family.</text>
</comment>
<feature type="binding site" evidence="13">
    <location>
        <begin position="258"/>
        <end position="260"/>
    </location>
    <ligand>
        <name>substrate</name>
    </ligand>
</feature>
<evidence type="ECO:0000256" key="2">
    <source>
        <dbReference type="ARBA" id="ARBA00004893"/>
    </source>
</evidence>
<dbReference type="PANTHER" id="PTHR32179">
    <property type="entry name" value="NICOTINATE-NUCLEOTIDE PYROPHOSPHORYLASE [CARBOXYLATING]"/>
    <property type="match status" value="1"/>
</dbReference>
<dbReference type="GO" id="GO:0009435">
    <property type="term" value="P:NAD+ biosynthetic process"/>
    <property type="evidence" value="ECO:0007669"/>
    <property type="project" value="UniProtKB-UniPathway"/>
</dbReference>
<feature type="binding site" evidence="13">
    <location>
        <position position="96"/>
    </location>
    <ligand>
        <name>substrate</name>
    </ligand>
</feature>
<dbReference type="AlphaFoldDB" id="A0A1S7LFS7"/>
<evidence type="ECO:0000256" key="4">
    <source>
        <dbReference type="ARBA" id="ARBA00011218"/>
    </source>
</evidence>
<evidence type="ECO:0000259" key="14">
    <source>
        <dbReference type="Pfam" id="PF01729"/>
    </source>
</evidence>
<feature type="binding site" evidence="13">
    <location>
        <position position="163"/>
    </location>
    <ligand>
        <name>substrate</name>
    </ligand>
</feature>
<dbReference type="GO" id="GO:0004514">
    <property type="term" value="F:nicotinate-nucleotide diphosphorylase (carboxylating) activity"/>
    <property type="evidence" value="ECO:0007669"/>
    <property type="project" value="UniProtKB-EC"/>
</dbReference>
<feature type="domain" description="Quinolinate phosphoribosyl transferase C-terminal" evidence="14">
    <location>
        <begin position="108"/>
        <end position="272"/>
    </location>
</feature>
<dbReference type="Gene3D" id="3.90.1170.20">
    <property type="entry name" value="Quinolinate phosphoribosyl transferase, N-terminal domain"/>
    <property type="match status" value="1"/>
</dbReference>
<feature type="binding site" evidence="13">
    <location>
        <position position="214"/>
    </location>
    <ligand>
        <name>substrate</name>
    </ligand>
</feature>